<dbReference type="EMBL" id="KI669632">
    <property type="protein sequence ID" value="ETN00912.1"/>
    <property type="molecule type" value="Genomic_DNA"/>
</dbReference>
<proteinExistence type="predicted"/>
<reference evidence="2" key="1">
    <citation type="submission" date="2011-12" db="EMBL/GenBank/DDBJ databases">
        <authorList>
            <consortium name="The Broad Institute Genome Sequencing Platform"/>
            <person name="Russ C."/>
            <person name="Tyler B."/>
            <person name="Panabieres F."/>
            <person name="Shan W."/>
            <person name="Tripathy S."/>
            <person name="Grunwald N."/>
            <person name="Machado M."/>
            <person name="Young S.K."/>
            <person name="Zeng Q."/>
            <person name="Gargeya S."/>
            <person name="Fitzgerald M."/>
            <person name="Haas B."/>
            <person name="Abouelleil A."/>
            <person name="Alvarado L."/>
            <person name="Arachchi H.M."/>
            <person name="Berlin A."/>
            <person name="Chapman S.B."/>
            <person name="Gearin G."/>
            <person name="Goldberg J."/>
            <person name="Griggs A."/>
            <person name="Gujja S."/>
            <person name="Hansen M."/>
            <person name="Heiman D."/>
            <person name="Howarth C."/>
            <person name="Larimer J."/>
            <person name="Lui A."/>
            <person name="MacDonald P.J.P."/>
            <person name="McCowen C."/>
            <person name="Montmayeur A."/>
            <person name="Murphy C."/>
            <person name="Neiman D."/>
            <person name="Pearson M."/>
            <person name="Priest M."/>
            <person name="Roberts A."/>
            <person name="Saif S."/>
            <person name="Shea T."/>
            <person name="Sisk P."/>
            <person name="Stolte C."/>
            <person name="Sykes S."/>
            <person name="Wortman J."/>
            <person name="Nusbaum C."/>
            <person name="Birren B."/>
        </authorList>
    </citation>
    <scope>NUCLEOTIDE SEQUENCE [LARGE SCALE GENOMIC DNA]</scope>
    <source>
        <strain evidence="2">INRA-310</strain>
    </source>
</reference>
<evidence type="ECO:0000313" key="1">
    <source>
        <dbReference type="EMBL" id="ETN00912.1"/>
    </source>
</evidence>
<dbReference type="Proteomes" id="UP000018817">
    <property type="component" value="Unassembled WGS sequence"/>
</dbReference>
<organism evidence="1 2">
    <name type="scientific">Phytophthora nicotianae (strain INRA-310)</name>
    <name type="common">Phytophthora parasitica</name>
    <dbReference type="NCBI Taxonomy" id="761204"/>
    <lineage>
        <taxon>Eukaryota</taxon>
        <taxon>Sar</taxon>
        <taxon>Stramenopiles</taxon>
        <taxon>Oomycota</taxon>
        <taxon>Peronosporomycetes</taxon>
        <taxon>Peronosporales</taxon>
        <taxon>Peronosporaceae</taxon>
        <taxon>Phytophthora</taxon>
    </lineage>
</organism>
<reference evidence="1 2" key="2">
    <citation type="submission" date="2013-11" db="EMBL/GenBank/DDBJ databases">
        <title>The Genome Sequence of Phytophthora parasitica INRA-310.</title>
        <authorList>
            <consortium name="The Broad Institute Genomics Platform"/>
            <person name="Russ C."/>
            <person name="Tyler B."/>
            <person name="Panabieres F."/>
            <person name="Shan W."/>
            <person name="Tripathy S."/>
            <person name="Grunwald N."/>
            <person name="Machado M."/>
            <person name="Johnson C.S."/>
            <person name="Arredondo F."/>
            <person name="Hong C."/>
            <person name="Coffey M."/>
            <person name="Young S.K."/>
            <person name="Zeng Q."/>
            <person name="Gargeya S."/>
            <person name="Fitzgerald M."/>
            <person name="Abouelleil A."/>
            <person name="Alvarado L."/>
            <person name="Chapman S.B."/>
            <person name="Gainer-Dewar J."/>
            <person name="Goldberg J."/>
            <person name="Griggs A."/>
            <person name="Gujja S."/>
            <person name="Hansen M."/>
            <person name="Howarth C."/>
            <person name="Imamovic A."/>
            <person name="Ireland A."/>
            <person name="Larimer J."/>
            <person name="McCowan C."/>
            <person name="Murphy C."/>
            <person name="Pearson M."/>
            <person name="Poon T.W."/>
            <person name="Priest M."/>
            <person name="Roberts A."/>
            <person name="Saif S."/>
            <person name="Shea T."/>
            <person name="Sykes S."/>
            <person name="Wortman J."/>
            <person name="Nusbaum C."/>
            <person name="Birren B."/>
        </authorList>
    </citation>
    <scope>NUCLEOTIDE SEQUENCE [LARGE SCALE GENOMIC DNA]</scope>
    <source>
        <strain evidence="1 2">INRA-310</strain>
    </source>
</reference>
<dbReference type="RefSeq" id="XP_008913826.1">
    <property type="nucleotide sequence ID" value="XM_008915578.1"/>
</dbReference>
<dbReference type="AlphaFoldDB" id="W2PJ76"/>
<sequence>MVALMVLATIEDTAVDEIDETWGPLSETREAASFPPFVVASKTHRFLEDYDCGKLSPQLESFDIGGAHFSRFVYRIEEDRISLDGRHLQEVSDKYDVDAAKWNAGALQMHEEACERAPTNQCCCLACQCRLHDGIVAMPACTKCIDGFDHTTFACTTGSAKEEQQLVVCKAYLEIVRAVAAIMTLHTTELLAQEAREQRSCDERERDMLAFVERERLRDFYD</sequence>
<protein>
    <submittedName>
        <fullName evidence="1">Uncharacterized protein</fullName>
    </submittedName>
</protein>
<gene>
    <name evidence="1" type="ORF">PPTG_17789</name>
</gene>
<accession>W2PJ76</accession>
<name>W2PJ76_PHYN3</name>
<evidence type="ECO:0000313" key="2">
    <source>
        <dbReference type="Proteomes" id="UP000018817"/>
    </source>
</evidence>
<dbReference type="VEuPathDB" id="FungiDB:PPTG_17789"/>
<dbReference type="GeneID" id="20186739"/>